<dbReference type="EMBL" id="WJBU01000009">
    <property type="protein sequence ID" value="MRD47782.1"/>
    <property type="molecule type" value="Genomic_DNA"/>
</dbReference>
<dbReference type="RefSeq" id="WP_153585083.1">
    <property type="nucleotide sequence ID" value="NZ_WJBU01000009.1"/>
</dbReference>
<evidence type="ECO:0000259" key="5">
    <source>
        <dbReference type="PROSITE" id="PS50931"/>
    </source>
</evidence>
<sequence>MDLKRLGHIVALADEANFSRAAERVHLSQPAFSRSIQAAEHELGVRLFERGTGDVTTTPAGNFVAERARRVLQESRRLERDVLLYRKGMIGRVCIGAGPFVAASLLPQVVTDIRGEYPEAQLHIQVNNPVSMLEAVRREELDFFIGETRDVTRDGTFEVRKLGGQRGGFFVRAGHPLLAREKLRMADLAPFGLATGRLPGQVRTGLHRAMGIPAASTLPVAVECDDTHVLRKVAMTTDTVMIASQEILTQEVKAGTMYRLALSDAGPAYTDLGVVSLAGRMHSPLAQHAIEKLAALAEGLGE</sequence>
<evidence type="ECO:0000256" key="3">
    <source>
        <dbReference type="ARBA" id="ARBA00023125"/>
    </source>
</evidence>
<dbReference type="OrthoDB" id="8673707at2"/>
<accession>A0A844B3H4</accession>
<dbReference type="InterPro" id="IPR005119">
    <property type="entry name" value="LysR_subst-bd"/>
</dbReference>
<dbReference type="PROSITE" id="PS50931">
    <property type="entry name" value="HTH_LYSR"/>
    <property type="match status" value="1"/>
</dbReference>
<reference evidence="6 7" key="1">
    <citation type="submission" date="2019-11" db="EMBL/GenBank/DDBJ databases">
        <title>Caenimonas koreensis gen. nov., sp. nov., isolated from activated sludge.</title>
        <authorList>
            <person name="Seung H.R."/>
        </authorList>
    </citation>
    <scope>NUCLEOTIDE SEQUENCE [LARGE SCALE GENOMIC DNA]</scope>
    <source>
        <strain evidence="6 7">EMB320</strain>
    </source>
</reference>
<dbReference type="GO" id="GO:0003700">
    <property type="term" value="F:DNA-binding transcription factor activity"/>
    <property type="evidence" value="ECO:0007669"/>
    <property type="project" value="InterPro"/>
</dbReference>
<dbReference type="InterPro" id="IPR036390">
    <property type="entry name" value="WH_DNA-bd_sf"/>
</dbReference>
<dbReference type="SUPFAM" id="SSF46785">
    <property type="entry name" value="Winged helix' DNA-binding domain"/>
    <property type="match status" value="1"/>
</dbReference>
<protein>
    <submittedName>
        <fullName evidence="6">LysR family transcriptional regulator</fullName>
    </submittedName>
</protein>
<gene>
    <name evidence="6" type="ORF">GHT07_10875</name>
</gene>
<dbReference type="Gene3D" id="3.40.190.10">
    <property type="entry name" value="Periplasmic binding protein-like II"/>
    <property type="match status" value="2"/>
</dbReference>
<dbReference type="AlphaFoldDB" id="A0A844B3H4"/>
<keyword evidence="7" id="KW-1185">Reference proteome</keyword>
<feature type="domain" description="HTH lysR-type" evidence="5">
    <location>
        <begin position="1"/>
        <end position="58"/>
    </location>
</feature>
<dbReference type="FunFam" id="1.10.10.10:FF:000001">
    <property type="entry name" value="LysR family transcriptional regulator"/>
    <property type="match status" value="1"/>
</dbReference>
<evidence type="ECO:0000256" key="4">
    <source>
        <dbReference type="ARBA" id="ARBA00023163"/>
    </source>
</evidence>
<evidence type="ECO:0000256" key="1">
    <source>
        <dbReference type="ARBA" id="ARBA00009437"/>
    </source>
</evidence>
<evidence type="ECO:0000256" key="2">
    <source>
        <dbReference type="ARBA" id="ARBA00023015"/>
    </source>
</evidence>
<dbReference type="Proteomes" id="UP000487350">
    <property type="component" value="Unassembled WGS sequence"/>
</dbReference>
<dbReference type="GO" id="GO:0005829">
    <property type="term" value="C:cytosol"/>
    <property type="evidence" value="ECO:0007669"/>
    <property type="project" value="TreeGrafter"/>
</dbReference>
<dbReference type="Gene3D" id="1.10.10.10">
    <property type="entry name" value="Winged helix-like DNA-binding domain superfamily/Winged helix DNA-binding domain"/>
    <property type="match status" value="1"/>
</dbReference>
<keyword evidence="4" id="KW-0804">Transcription</keyword>
<proteinExistence type="inferred from homology"/>
<dbReference type="GO" id="GO:0003677">
    <property type="term" value="F:DNA binding"/>
    <property type="evidence" value="ECO:0007669"/>
    <property type="project" value="UniProtKB-KW"/>
</dbReference>
<dbReference type="InterPro" id="IPR000847">
    <property type="entry name" value="LysR_HTH_N"/>
</dbReference>
<name>A0A844B3H4_9BURK</name>
<dbReference type="InterPro" id="IPR050950">
    <property type="entry name" value="HTH-type_LysR_regulators"/>
</dbReference>
<organism evidence="6 7">
    <name type="scientific">Caenimonas koreensis DSM 17982</name>
    <dbReference type="NCBI Taxonomy" id="1121255"/>
    <lineage>
        <taxon>Bacteria</taxon>
        <taxon>Pseudomonadati</taxon>
        <taxon>Pseudomonadota</taxon>
        <taxon>Betaproteobacteria</taxon>
        <taxon>Burkholderiales</taxon>
        <taxon>Comamonadaceae</taxon>
        <taxon>Caenimonas</taxon>
    </lineage>
</organism>
<comment type="caution">
    <text evidence="6">The sequence shown here is derived from an EMBL/GenBank/DDBJ whole genome shotgun (WGS) entry which is preliminary data.</text>
</comment>
<dbReference type="Pfam" id="PF03466">
    <property type="entry name" value="LysR_substrate"/>
    <property type="match status" value="1"/>
</dbReference>
<keyword evidence="3" id="KW-0238">DNA-binding</keyword>
<dbReference type="Pfam" id="PF00126">
    <property type="entry name" value="HTH_1"/>
    <property type="match status" value="1"/>
</dbReference>
<dbReference type="PANTHER" id="PTHR30419">
    <property type="entry name" value="HTH-TYPE TRANSCRIPTIONAL REGULATOR YBHD"/>
    <property type="match status" value="1"/>
</dbReference>
<dbReference type="InterPro" id="IPR036388">
    <property type="entry name" value="WH-like_DNA-bd_sf"/>
</dbReference>
<evidence type="ECO:0000313" key="6">
    <source>
        <dbReference type="EMBL" id="MRD47782.1"/>
    </source>
</evidence>
<dbReference type="PRINTS" id="PR00039">
    <property type="entry name" value="HTHLYSR"/>
</dbReference>
<dbReference type="PANTHER" id="PTHR30419:SF30">
    <property type="entry name" value="LYSR FAMILY TRANSCRIPTIONAL REGULATOR"/>
    <property type="match status" value="1"/>
</dbReference>
<evidence type="ECO:0000313" key="7">
    <source>
        <dbReference type="Proteomes" id="UP000487350"/>
    </source>
</evidence>
<keyword evidence="2" id="KW-0805">Transcription regulation</keyword>
<comment type="similarity">
    <text evidence="1">Belongs to the LysR transcriptional regulatory family.</text>
</comment>
<dbReference type="SUPFAM" id="SSF53850">
    <property type="entry name" value="Periplasmic binding protein-like II"/>
    <property type="match status" value="1"/>
</dbReference>